<dbReference type="Proteomes" id="UP000808146">
    <property type="component" value="Unassembled WGS sequence"/>
</dbReference>
<dbReference type="InterPro" id="IPR008816">
    <property type="entry name" value="Gly_zipper_2TM_dom"/>
</dbReference>
<gene>
    <name evidence="3" type="ORF">IPN75_07635</name>
</gene>
<feature type="domain" description="Glycine zipper 2TM" evidence="2">
    <location>
        <begin position="55"/>
        <end position="95"/>
    </location>
</feature>
<feature type="chain" id="PRO_5038451934" evidence="1">
    <location>
        <begin position="23"/>
        <end position="147"/>
    </location>
</feature>
<dbReference type="AlphaFoldDB" id="A0A9D7LTX4"/>
<name>A0A9D7LTX4_9RHOO</name>
<proteinExistence type="predicted"/>
<dbReference type="GO" id="GO:0019867">
    <property type="term" value="C:outer membrane"/>
    <property type="evidence" value="ECO:0007669"/>
    <property type="project" value="InterPro"/>
</dbReference>
<comment type="caution">
    <text evidence="3">The sequence shown here is derived from an EMBL/GenBank/DDBJ whole genome shotgun (WGS) entry which is preliminary data.</text>
</comment>
<dbReference type="PROSITE" id="PS51257">
    <property type="entry name" value="PROKAR_LIPOPROTEIN"/>
    <property type="match status" value="1"/>
</dbReference>
<dbReference type="Pfam" id="PF05433">
    <property type="entry name" value="Rick_17kDa_Anti"/>
    <property type="match status" value="1"/>
</dbReference>
<keyword evidence="1" id="KW-0732">Signal</keyword>
<evidence type="ECO:0000256" key="1">
    <source>
        <dbReference type="SAM" id="SignalP"/>
    </source>
</evidence>
<evidence type="ECO:0000259" key="2">
    <source>
        <dbReference type="Pfam" id="PF05433"/>
    </source>
</evidence>
<dbReference type="EMBL" id="JADKBR010000005">
    <property type="protein sequence ID" value="MBK8890277.1"/>
    <property type="molecule type" value="Genomic_DNA"/>
</dbReference>
<feature type="signal peptide" evidence="1">
    <location>
        <begin position="1"/>
        <end position="22"/>
    </location>
</feature>
<organism evidence="3 4">
    <name type="scientific">Candidatus Dechloromonas phosphorivorans</name>
    <dbReference type="NCBI Taxonomy" id="2899244"/>
    <lineage>
        <taxon>Bacteria</taxon>
        <taxon>Pseudomonadati</taxon>
        <taxon>Pseudomonadota</taxon>
        <taxon>Betaproteobacteria</taxon>
        <taxon>Rhodocyclales</taxon>
        <taxon>Azonexaceae</taxon>
        <taxon>Dechloromonas</taxon>
    </lineage>
</organism>
<evidence type="ECO:0000313" key="4">
    <source>
        <dbReference type="Proteomes" id="UP000808146"/>
    </source>
</evidence>
<reference evidence="3" key="1">
    <citation type="submission" date="2020-10" db="EMBL/GenBank/DDBJ databases">
        <title>Connecting structure to function with the recovery of over 1000 high-quality activated sludge metagenome-assembled genomes encoding full-length rRNA genes using long-read sequencing.</title>
        <authorList>
            <person name="Singleton C.M."/>
            <person name="Petriglieri F."/>
            <person name="Kristensen J.M."/>
            <person name="Kirkegaard R.H."/>
            <person name="Michaelsen T.Y."/>
            <person name="Andersen M.H."/>
            <person name="Karst S.M."/>
            <person name="Dueholm M.S."/>
            <person name="Nielsen P.H."/>
            <person name="Albertsen M."/>
        </authorList>
    </citation>
    <scope>NUCLEOTIDE SEQUENCE</scope>
    <source>
        <strain evidence="3">OdNE_18-Q3-R46-58_BAT3C.305</strain>
    </source>
</reference>
<accession>A0A9D7LTX4</accession>
<protein>
    <submittedName>
        <fullName evidence="3">Glycine zipper 2TM domain-containing protein</fullName>
    </submittedName>
</protein>
<sequence length="147" mass="14935">MFQKISAYVSALALALTLTACATPGTQSGELEIRSGYIEQITPVELRSGTPSGVGAVVGGLAGLGIGSLIGAGTGRDVAMVLGAVGGAVAGHEVQKRRDQPVAGQQIIVRTNKGVLVSVTQEANPNLRQGQNVFIEGNGEDARVVAR</sequence>
<evidence type="ECO:0000313" key="3">
    <source>
        <dbReference type="EMBL" id="MBK8890277.1"/>
    </source>
</evidence>